<keyword evidence="1" id="KW-0727">SH2 domain</keyword>
<dbReference type="Pfam" id="PF00017">
    <property type="entry name" value="SH2"/>
    <property type="match status" value="1"/>
</dbReference>
<feature type="compositionally biased region" description="Acidic residues" evidence="2">
    <location>
        <begin position="231"/>
        <end position="242"/>
    </location>
</feature>
<feature type="compositionally biased region" description="Polar residues" evidence="2">
    <location>
        <begin position="551"/>
        <end position="565"/>
    </location>
</feature>
<dbReference type="InterPro" id="IPR036860">
    <property type="entry name" value="SH2_dom_sf"/>
</dbReference>
<reference evidence="3" key="1">
    <citation type="journal article" date="2012" name="Nature">
        <title>The oyster genome reveals stress adaptation and complexity of shell formation.</title>
        <authorList>
            <person name="Zhang G."/>
            <person name="Fang X."/>
            <person name="Guo X."/>
            <person name="Li L."/>
            <person name="Luo R."/>
            <person name="Xu F."/>
            <person name="Yang P."/>
            <person name="Zhang L."/>
            <person name="Wang X."/>
            <person name="Qi H."/>
            <person name="Xiong Z."/>
            <person name="Que H."/>
            <person name="Xie Y."/>
            <person name="Holland P.W."/>
            <person name="Paps J."/>
            <person name="Zhu Y."/>
            <person name="Wu F."/>
            <person name="Chen Y."/>
            <person name="Wang J."/>
            <person name="Peng C."/>
            <person name="Meng J."/>
            <person name="Yang L."/>
            <person name="Liu J."/>
            <person name="Wen B."/>
            <person name="Zhang N."/>
            <person name="Huang Z."/>
            <person name="Zhu Q."/>
            <person name="Feng Y."/>
            <person name="Mount A."/>
            <person name="Hedgecock D."/>
            <person name="Xu Z."/>
            <person name="Liu Y."/>
            <person name="Domazet-Loso T."/>
            <person name="Du Y."/>
            <person name="Sun X."/>
            <person name="Zhang S."/>
            <person name="Liu B."/>
            <person name="Cheng P."/>
            <person name="Jiang X."/>
            <person name="Li J."/>
            <person name="Fan D."/>
            <person name="Wang W."/>
            <person name="Fu W."/>
            <person name="Wang T."/>
            <person name="Wang B."/>
            <person name="Zhang J."/>
            <person name="Peng Z."/>
            <person name="Li Y."/>
            <person name="Li N."/>
            <person name="Wang J."/>
            <person name="Chen M."/>
            <person name="He Y."/>
            <person name="Tan F."/>
            <person name="Song X."/>
            <person name="Zheng Q."/>
            <person name="Huang R."/>
            <person name="Yang H."/>
            <person name="Du X."/>
            <person name="Chen L."/>
            <person name="Yang M."/>
            <person name="Gaffney P.M."/>
            <person name="Wang S."/>
            <person name="Luo L."/>
            <person name="She Z."/>
            <person name="Ming Y."/>
            <person name="Huang W."/>
            <person name="Zhang S."/>
            <person name="Huang B."/>
            <person name="Zhang Y."/>
            <person name="Qu T."/>
            <person name="Ni P."/>
            <person name="Miao G."/>
            <person name="Wang J."/>
            <person name="Wang Q."/>
            <person name="Steinberg C.E."/>
            <person name="Wang H."/>
            <person name="Li N."/>
            <person name="Qian L."/>
            <person name="Zhang G."/>
            <person name="Li Y."/>
            <person name="Yang H."/>
            <person name="Liu X."/>
            <person name="Wang J."/>
            <person name="Yin Y."/>
            <person name="Wang J."/>
        </authorList>
    </citation>
    <scope>NUCLEOTIDE SEQUENCE [LARGE SCALE GENOMIC DNA]</scope>
    <source>
        <strain evidence="3">05x7-T-G4-1.051#20</strain>
    </source>
</reference>
<feature type="region of interest" description="Disordered" evidence="2">
    <location>
        <begin position="283"/>
        <end position="578"/>
    </location>
</feature>
<feature type="compositionally biased region" description="Low complexity" evidence="2">
    <location>
        <begin position="196"/>
        <end position="210"/>
    </location>
</feature>
<proteinExistence type="predicted"/>
<sequence>MSKNPLPDYSQLARWTVNDVCTWLMESLKDVDLSQMRCPLSKRTVANIIPSRAHPHPRIEDRQPARPPQNDVDSESDDDYEAWGEFDNFNDESSDEEDYMNEQEQEHFKKPSRGHGTMTLRGIFRNHSSGHSTAEKKPTRVYSRKGIKVSISSPILVEPEEPQEDYANYNPDQNEEESSVNKNGLSIADSLKQALQQRNRVNQRQGNVPSPQQPPVPRPGRRGRDPIPVPEPEDQPDYEVPEDVPKPPPSRPPMTLPVPVEDDQACLIGYDNNRSDTIAIHTNHFFPTYEDPDETDHAPAPPPSRGGRRPAPKPAEPIPSPQSDWPEDFYEDPDQKTTPAPLPERPKKTKPPMPKQKESPLSRTISEPDQPAPPPPRHGHERIHKRAPIPEPINTQDSDDSSSSDYEKPDNRGTSTAKKPLPKAPENDYMAMANKAVKCDDEDEEDYERPDPESRAVPKPKGRAALPSPSTESGKKLPAGAVPIIGLQPEVKESPKMKHSSRDETPPPVPSSRTPHRGSQDENIPPSIPPSKPPGRTAQTKDARSLPPTPNQHRGVNGVPNSFNKPQGRGSVIDRPPPPVPGTDEFDISQQYWYQSVNRTEADEALKGFGKNGTFLIRPSTKAAQPYTLQIYNNGKVYNLPIRQRDDSTYALGKEKKGEQTFETVNDLVEFFRKHTLILAAGDSGQTRLKHNCPRI</sequence>
<dbReference type="EMBL" id="JH817738">
    <property type="protein sequence ID" value="EKC42050.1"/>
    <property type="molecule type" value="Genomic_DNA"/>
</dbReference>
<name>K1RKB8_MAGGI</name>
<feature type="compositionally biased region" description="Pro residues" evidence="2">
    <location>
        <begin position="246"/>
        <end position="256"/>
    </location>
</feature>
<dbReference type="FunFam" id="3.30.505.10:FF:000016">
    <property type="entry name" value="B-cell linker protein isoform 2"/>
    <property type="match status" value="1"/>
</dbReference>
<dbReference type="GO" id="GO:0035556">
    <property type="term" value="P:intracellular signal transduction"/>
    <property type="evidence" value="ECO:0007669"/>
    <property type="project" value="TreeGrafter"/>
</dbReference>
<feature type="compositionally biased region" description="Basic and acidic residues" evidence="2">
    <location>
        <begin position="490"/>
        <end position="505"/>
    </location>
</feature>
<protein>
    <submittedName>
        <fullName evidence="3">Lymphocyte cytosolic protein 2</fullName>
    </submittedName>
</protein>
<dbReference type="SUPFAM" id="SSF55550">
    <property type="entry name" value="SH2 domain"/>
    <property type="match status" value="1"/>
</dbReference>
<dbReference type="InParanoid" id="K1RKB8"/>
<dbReference type="InterPro" id="IPR000980">
    <property type="entry name" value="SH2"/>
</dbReference>
<feature type="compositionally biased region" description="Acidic residues" evidence="2">
    <location>
        <begin position="72"/>
        <end position="103"/>
    </location>
</feature>
<evidence type="ECO:0000256" key="1">
    <source>
        <dbReference type="ARBA" id="ARBA00022999"/>
    </source>
</evidence>
<gene>
    <name evidence="3" type="ORF">CGI_10020698</name>
</gene>
<dbReference type="Gene3D" id="3.30.505.10">
    <property type="entry name" value="SH2 domain"/>
    <property type="match status" value="1"/>
</dbReference>
<feature type="compositionally biased region" description="Basic residues" evidence="2">
    <location>
        <begin position="377"/>
        <end position="387"/>
    </location>
</feature>
<evidence type="ECO:0000313" key="3">
    <source>
        <dbReference type="EMBL" id="EKC42050.1"/>
    </source>
</evidence>
<accession>K1RKB8</accession>
<feature type="region of interest" description="Disordered" evidence="2">
    <location>
        <begin position="48"/>
        <end position="269"/>
    </location>
</feature>
<organism evidence="3">
    <name type="scientific">Magallana gigas</name>
    <name type="common">Pacific oyster</name>
    <name type="synonym">Crassostrea gigas</name>
    <dbReference type="NCBI Taxonomy" id="29159"/>
    <lineage>
        <taxon>Eukaryota</taxon>
        <taxon>Metazoa</taxon>
        <taxon>Spiralia</taxon>
        <taxon>Lophotrochozoa</taxon>
        <taxon>Mollusca</taxon>
        <taxon>Bivalvia</taxon>
        <taxon>Autobranchia</taxon>
        <taxon>Pteriomorphia</taxon>
        <taxon>Ostreida</taxon>
        <taxon>Ostreoidea</taxon>
        <taxon>Ostreidae</taxon>
        <taxon>Magallana</taxon>
    </lineage>
</organism>
<dbReference type="PANTHER" id="PTHR14098:SF14">
    <property type="entry name" value="SH2 DOMAIN-CONTAINING PROTEIN"/>
    <property type="match status" value="1"/>
</dbReference>
<dbReference type="PROSITE" id="PS50001">
    <property type="entry name" value="SH2"/>
    <property type="match status" value="1"/>
</dbReference>
<dbReference type="InterPro" id="IPR051751">
    <property type="entry name" value="Immunoreceptor_sig_adapters"/>
</dbReference>
<dbReference type="GO" id="GO:0005737">
    <property type="term" value="C:cytoplasm"/>
    <property type="evidence" value="ECO:0007669"/>
    <property type="project" value="UniProtKB-ARBA"/>
</dbReference>
<dbReference type="AlphaFoldDB" id="K1RKB8"/>
<evidence type="ECO:0000256" key="2">
    <source>
        <dbReference type="SAM" id="MobiDB-lite"/>
    </source>
</evidence>
<dbReference type="PANTHER" id="PTHR14098">
    <property type="entry name" value="SH2 DOMAIN CONTAINING PROTEIN"/>
    <property type="match status" value="1"/>
</dbReference>
<dbReference type="GO" id="GO:0007169">
    <property type="term" value="P:cell surface receptor protein tyrosine kinase signaling pathway"/>
    <property type="evidence" value="ECO:0007669"/>
    <property type="project" value="TreeGrafter"/>
</dbReference>
<dbReference type="HOGENOM" id="CLU_396008_0_0_1"/>
<dbReference type="SMART" id="SM00252">
    <property type="entry name" value="SH2"/>
    <property type="match status" value="1"/>
</dbReference>